<feature type="domain" description="Glyoxalase/fosfomycin resistance/dioxygenase" evidence="1">
    <location>
        <begin position="8"/>
        <end position="131"/>
    </location>
</feature>
<proteinExistence type="predicted"/>
<gene>
    <name evidence="2" type="ORF">EV668_4082</name>
</gene>
<dbReference type="PANTHER" id="PTHR33990:SF1">
    <property type="entry name" value="PROTEIN YJDN"/>
    <property type="match status" value="1"/>
</dbReference>
<organism evidence="2 3">
    <name type="scientific">Enterovirga rhinocerotis</name>
    <dbReference type="NCBI Taxonomy" id="1339210"/>
    <lineage>
        <taxon>Bacteria</taxon>
        <taxon>Pseudomonadati</taxon>
        <taxon>Pseudomonadota</taxon>
        <taxon>Alphaproteobacteria</taxon>
        <taxon>Hyphomicrobiales</taxon>
        <taxon>Methylobacteriaceae</taxon>
        <taxon>Enterovirga</taxon>
    </lineage>
</organism>
<protein>
    <submittedName>
        <fullName evidence="2">PhnB protein</fullName>
    </submittedName>
</protein>
<dbReference type="InterPro" id="IPR028973">
    <property type="entry name" value="PhnB-like"/>
</dbReference>
<evidence type="ECO:0000313" key="3">
    <source>
        <dbReference type="Proteomes" id="UP000295122"/>
    </source>
</evidence>
<sequence>MTIATVAHINFRGQARDALSFYRDVFGGEIAIVTHAQAYGTQDPAEAELVSWGQVRSDAGFAVMASDIPSQRPWDAGVIPYFISVRSADTDEIAGYWEKLADGATILQPLAASGWARLYGMLEDRFGISWVLDVPTQPAG</sequence>
<evidence type="ECO:0000259" key="1">
    <source>
        <dbReference type="Pfam" id="PF00903"/>
    </source>
</evidence>
<dbReference type="EMBL" id="SNZR01000015">
    <property type="protein sequence ID" value="TDR88210.1"/>
    <property type="molecule type" value="Genomic_DNA"/>
</dbReference>
<dbReference type="Pfam" id="PF00903">
    <property type="entry name" value="Glyoxalase"/>
    <property type="match status" value="1"/>
</dbReference>
<dbReference type="AlphaFoldDB" id="A0A4R7BRA6"/>
<dbReference type="PANTHER" id="PTHR33990">
    <property type="entry name" value="PROTEIN YJDN-RELATED"/>
    <property type="match status" value="1"/>
</dbReference>
<dbReference type="InterPro" id="IPR029068">
    <property type="entry name" value="Glyas_Bleomycin-R_OHBP_Dase"/>
</dbReference>
<dbReference type="Proteomes" id="UP000295122">
    <property type="component" value="Unassembled WGS sequence"/>
</dbReference>
<reference evidence="2 3" key="1">
    <citation type="submission" date="2019-03" db="EMBL/GenBank/DDBJ databases">
        <title>Genomic Encyclopedia of Type Strains, Phase IV (KMG-IV): sequencing the most valuable type-strain genomes for metagenomic binning, comparative biology and taxonomic classification.</title>
        <authorList>
            <person name="Goeker M."/>
        </authorList>
    </citation>
    <scope>NUCLEOTIDE SEQUENCE [LARGE SCALE GENOMIC DNA]</scope>
    <source>
        <strain evidence="2 3">DSM 25903</strain>
    </source>
</reference>
<comment type="caution">
    <text evidence="2">The sequence shown here is derived from an EMBL/GenBank/DDBJ whole genome shotgun (WGS) entry which is preliminary data.</text>
</comment>
<keyword evidence="3" id="KW-1185">Reference proteome</keyword>
<dbReference type="OrthoDB" id="9795306at2"/>
<dbReference type="RefSeq" id="WP_133773514.1">
    <property type="nucleotide sequence ID" value="NZ_SNZR01000015.1"/>
</dbReference>
<dbReference type="SUPFAM" id="SSF54593">
    <property type="entry name" value="Glyoxalase/Bleomycin resistance protein/Dihydroxybiphenyl dioxygenase"/>
    <property type="match status" value="1"/>
</dbReference>
<evidence type="ECO:0000313" key="2">
    <source>
        <dbReference type="EMBL" id="TDR88210.1"/>
    </source>
</evidence>
<dbReference type="InterPro" id="IPR004360">
    <property type="entry name" value="Glyas_Fos-R_dOase_dom"/>
</dbReference>
<name>A0A4R7BRA6_9HYPH</name>
<dbReference type="CDD" id="cd06588">
    <property type="entry name" value="PhnB_like"/>
    <property type="match status" value="1"/>
</dbReference>
<dbReference type="Gene3D" id="3.10.180.10">
    <property type="entry name" value="2,3-Dihydroxybiphenyl 1,2-Dioxygenase, domain 1"/>
    <property type="match status" value="1"/>
</dbReference>
<accession>A0A4R7BRA6</accession>